<dbReference type="Proteomes" id="UP000228531">
    <property type="component" value="Unassembled WGS sequence"/>
</dbReference>
<name>A0A2M8W0X0_9RHOB</name>
<comment type="caution">
    <text evidence="2">The sequence shown here is derived from an EMBL/GenBank/DDBJ whole genome shotgun (WGS) entry which is preliminary data.</text>
</comment>
<evidence type="ECO:0000313" key="3">
    <source>
        <dbReference type="Proteomes" id="UP000228531"/>
    </source>
</evidence>
<gene>
    <name evidence="2" type="ORF">BC777_3631</name>
</gene>
<reference evidence="2 3" key="1">
    <citation type="submission" date="2017-11" db="EMBL/GenBank/DDBJ databases">
        <title>Genomic Encyclopedia of Archaeal and Bacterial Type Strains, Phase II (KMG-II): From Individual Species to Whole Genera.</title>
        <authorList>
            <person name="Goeker M."/>
        </authorList>
    </citation>
    <scope>NUCLEOTIDE SEQUENCE [LARGE SCALE GENOMIC DNA]</scope>
    <source>
        <strain evidence="2 3">DSM 29128</strain>
    </source>
</reference>
<feature type="transmembrane region" description="Helical" evidence="1">
    <location>
        <begin position="76"/>
        <end position="97"/>
    </location>
</feature>
<protein>
    <recommendedName>
        <fullName evidence="4">DUF2938 family protein</fullName>
    </recommendedName>
</protein>
<keyword evidence="1" id="KW-0472">Membrane</keyword>
<dbReference type="AlphaFoldDB" id="A0A2M8W0X0"/>
<evidence type="ECO:0000313" key="2">
    <source>
        <dbReference type="EMBL" id="PJI84570.1"/>
    </source>
</evidence>
<feature type="transmembrane region" description="Helical" evidence="1">
    <location>
        <begin position="6"/>
        <end position="26"/>
    </location>
</feature>
<dbReference type="OrthoDB" id="9812539at2"/>
<dbReference type="EMBL" id="PGTY01000004">
    <property type="protein sequence ID" value="PJI84570.1"/>
    <property type="molecule type" value="Genomic_DNA"/>
</dbReference>
<proteinExistence type="predicted"/>
<dbReference type="RefSeq" id="WP_100369561.1">
    <property type="nucleotide sequence ID" value="NZ_PGTY01000004.1"/>
</dbReference>
<keyword evidence="1" id="KW-0812">Transmembrane</keyword>
<feature type="transmembrane region" description="Helical" evidence="1">
    <location>
        <begin position="103"/>
        <end position="130"/>
    </location>
</feature>
<sequence length="163" mass="17762">MVLSFYANAVLIGIGATAFMDLVALAQRYFLAQQSLNYAMVGRWLGHVLRGRFVHRPISASEPVILERAIGWGAHYLIGVSFAAIFLLFMGQDWLIFESLTPALIFGGMTVLAPFLIIQPGMGAGLAARCLPNPTVARFKTVLAHLSFGFGMWLTAIFLSGLQ</sequence>
<accession>A0A2M8W0X0</accession>
<keyword evidence="1" id="KW-1133">Transmembrane helix</keyword>
<organism evidence="2 3">
    <name type="scientific">Yoonia maricola</name>
    <dbReference type="NCBI Taxonomy" id="420999"/>
    <lineage>
        <taxon>Bacteria</taxon>
        <taxon>Pseudomonadati</taxon>
        <taxon>Pseudomonadota</taxon>
        <taxon>Alphaproteobacteria</taxon>
        <taxon>Rhodobacterales</taxon>
        <taxon>Paracoccaceae</taxon>
        <taxon>Yoonia</taxon>
    </lineage>
</organism>
<dbReference type="InterPro" id="IPR021329">
    <property type="entry name" value="DUF2938"/>
</dbReference>
<evidence type="ECO:0008006" key="4">
    <source>
        <dbReference type="Google" id="ProtNLM"/>
    </source>
</evidence>
<evidence type="ECO:0000256" key="1">
    <source>
        <dbReference type="SAM" id="Phobius"/>
    </source>
</evidence>
<dbReference type="Pfam" id="PF11158">
    <property type="entry name" value="DUF2938"/>
    <property type="match status" value="1"/>
</dbReference>
<keyword evidence="3" id="KW-1185">Reference proteome</keyword>
<feature type="transmembrane region" description="Helical" evidence="1">
    <location>
        <begin position="142"/>
        <end position="162"/>
    </location>
</feature>